<keyword evidence="4" id="KW-1185">Reference proteome</keyword>
<accession>A0A5E4B952</accession>
<evidence type="ECO:0000313" key="4">
    <source>
        <dbReference type="Proteomes" id="UP000335636"/>
    </source>
</evidence>
<sequence length="212" mass="22003">MATAEPGWPAMRAATPGARPGGASGHAAGAVGPPSGRSASGSLRLGERTPATMEKRGPYMVTRAPSIQAKLQKHRDLAKAVLRRKGMLGSLPNRPDSSGKRSVKFNKGYTALSQSPDENLVSLDSDSDGELESRYSSGYSSAEASPERLSVQGQATGSITTTTKCLFGACCEHSTVPDFRSVLRSSTLPSSPSRAGKPGCEPAAATRWVSPG</sequence>
<dbReference type="Pfam" id="PF15260">
    <property type="entry name" value="FAM219A"/>
    <property type="match status" value="1"/>
</dbReference>
<dbReference type="PANTHER" id="PTHR31281:SF2">
    <property type="entry name" value="PROTEIN FAM219B"/>
    <property type="match status" value="1"/>
</dbReference>
<feature type="region of interest" description="Disordered" evidence="2">
    <location>
        <begin position="184"/>
        <end position="212"/>
    </location>
</feature>
<dbReference type="AlphaFoldDB" id="A0A5E4B952"/>
<evidence type="ECO:0000313" key="3">
    <source>
        <dbReference type="EMBL" id="VTJ65401.1"/>
    </source>
</evidence>
<name>A0A5E4B952_MARMO</name>
<evidence type="ECO:0008006" key="5">
    <source>
        <dbReference type="Google" id="ProtNLM"/>
    </source>
</evidence>
<feature type="compositionally biased region" description="Low complexity" evidence="2">
    <location>
        <begin position="25"/>
        <end position="44"/>
    </location>
</feature>
<feature type="region of interest" description="Disordered" evidence="2">
    <location>
        <begin position="1"/>
        <end position="60"/>
    </location>
</feature>
<organism evidence="3 4">
    <name type="scientific">Marmota monax</name>
    <name type="common">Woodchuck</name>
    <dbReference type="NCBI Taxonomy" id="9995"/>
    <lineage>
        <taxon>Eukaryota</taxon>
        <taxon>Metazoa</taxon>
        <taxon>Chordata</taxon>
        <taxon>Craniata</taxon>
        <taxon>Vertebrata</taxon>
        <taxon>Euteleostomi</taxon>
        <taxon>Mammalia</taxon>
        <taxon>Eutheria</taxon>
        <taxon>Euarchontoglires</taxon>
        <taxon>Glires</taxon>
        <taxon>Rodentia</taxon>
        <taxon>Sciuromorpha</taxon>
        <taxon>Sciuridae</taxon>
        <taxon>Xerinae</taxon>
        <taxon>Marmotini</taxon>
        <taxon>Marmota</taxon>
    </lineage>
</organism>
<feature type="region of interest" description="Disordered" evidence="2">
    <location>
        <begin position="116"/>
        <end position="151"/>
    </location>
</feature>
<reference evidence="3" key="1">
    <citation type="submission" date="2019-04" db="EMBL/GenBank/DDBJ databases">
        <authorList>
            <person name="Alioto T."/>
            <person name="Alioto T."/>
        </authorList>
    </citation>
    <scope>NUCLEOTIDE SEQUENCE [LARGE SCALE GENOMIC DNA]</scope>
</reference>
<feature type="compositionally biased region" description="Low complexity" evidence="2">
    <location>
        <begin position="184"/>
        <end position="194"/>
    </location>
</feature>
<dbReference type="PANTHER" id="PTHR31281">
    <property type="entry name" value="PROTEIN FAM219A"/>
    <property type="match status" value="1"/>
</dbReference>
<proteinExistence type="inferred from homology"/>
<evidence type="ECO:0000256" key="2">
    <source>
        <dbReference type="SAM" id="MobiDB-lite"/>
    </source>
</evidence>
<feature type="compositionally biased region" description="Polar residues" evidence="2">
    <location>
        <begin position="134"/>
        <end position="143"/>
    </location>
</feature>
<evidence type="ECO:0000256" key="1">
    <source>
        <dbReference type="ARBA" id="ARBA00010549"/>
    </source>
</evidence>
<dbReference type="InterPro" id="IPR029339">
    <property type="entry name" value="FAM219"/>
</dbReference>
<protein>
    <recommendedName>
        <fullName evidence="5">Protein FAM219B</fullName>
    </recommendedName>
</protein>
<comment type="similarity">
    <text evidence="1">Belongs to the FAM219 family.</text>
</comment>
<gene>
    <name evidence="3" type="ORF">MONAX_5E025121</name>
</gene>
<dbReference type="EMBL" id="CABDUW010000305">
    <property type="protein sequence ID" value="VTJ65401.1"/>
    <property type="molecule type" value="Genomic_DNA"/>
</dbReference>
<comment type="caution">
    <text evidence="3">The sequence shown here is derived from an EMBL/GenBank/DDBJ whole genome shotgun (WGS) entry which is preliminary data.</text>
</comment>
<feature type="region of interest" description="Disordered" evidence="2">
    <location>
        <begin position="83"/>
        <end position="103"/>
    </location>
</feature>
<feature type="compositionally biased region" description="Low complexity" evidence="2">
    <location>
        <begin position="9"/>
        <end position="18"/>
    </location>
</feature>
<dbReference type="Proteomes" id="UP000335636">
    <property type="component" value="Unassembled WGS sequence"/>
</dbReference>